<proteinExistence type="inferred from homology"/>
<name>A0AAV1CKW2_OLDCO</name>
<reference evidence="5" key="1">
    <citation type="submission" date="2023-03" db="EMBL/GenBank/DDBJ databases">
        <authorList>
            <person name="Julca I."/>
        </authorList>
    </citation>
    <scope>NUCLEOTIDE SEQUENCE</scope>
</reference>
<evidence type="ECO:0000256" key="4">
    <source>
        <dbReference type="SAM" id="MobiDB-lite"/>
    </source>
</evidence>
<dbReference type="Pfam" id="PF00201">
    <property type="entry name" value="UDPGT"/>
    <property type="match status" value="1"/>
</dbReference>
<dbReference type="Gene3D" id="3.40.50.2000">
    <property type="entry name" value="Glycogen Phosphorylase B"/>
    <property type="match status" value="2"/>
</dbReference>
<evidence type="ECO:0000313" key="5">
    <source>
        <dbReference type="EMBL" id="CAI9095147.1"/>
    </source>
</evidence>
<organism evidence="5 6">
    <name type="scientific">Oldenlandia corymbosa var. corymbosa</name>
    <dbReference type="NCBI Taxonomy" id="529605"/>
    <lineage>
        <taxon>Eukaryota</taxon>
        <taxon>Viridiplantae</taxon>
        <taxon>Streptophyta</taxon>
        <taxon>Embryophyta</taxon>
        <taxon>Tracheophyta</taxon>
        <taxon>Spermatophyta</taxon>
        <taxon>Magnoliopsida</taxon>
        <taxon>eudicotyledons</taxon>
        <taxon>Gunneridae</taxon>
        <taxon>Pentapetalae</taxon>
        <taxon>asterids</taxon>
        <taxon>lamiids</taxon>
        <taxon>Gentianales</taxon>
        <taxon>Rubiaceae</taxon>
        <taxon>Rubioideae</taxon>
        <taxon>Spermacoceae</taxon>
        <taxon>Hedyotis-Oldenlandia complex</taxon>
        <taxon>Oldenlandia</taxon>
    </lineage>
</organism>
<accession>A0AAV1CKW2</accession>
<dbReference type="PANTHER" id="PTHR48047:SF131">
    <property type="entry name" value="GLYCOSYLTRANSFERASE"/>
    <property type="match status" value="1"/>
</dbReference>
<dbReference type="AlphaFoldDB" id="A0AAV1CKW2"/>
<feature type="compositionally biased region" description="Low complexity" evidence="4">
    <location>
        <begin position="207"/>
        <end position="218"/>
    </location>
</feature>
<dbReference type="Proteomes" id="UP001161247">
    <property type="component" value="Chromosome 2"/>
</dbReference>
<dbReference type="GO" id="GO:0016138">
    <property type="term" value="P:glycoside biosynthetic process"/>
    <property type="evidence" value="ECO:0007669"/>
    <property type="project" value="UniProtKB-ARBA"/>
</dbReference>
<evidence type="ECO:0000256" key="3">
    <source>
        <dbReference type="ARBA" id="ARBA00022679"/>
    </source>
</evidence>
<evidence type="ECO:0000256" key="2">
    <source>
        <dbReference type="ARBA" id="ARBA00022676"/>
    </source>
</evidence>
<evidence type="ECO:0000256" key="1">
    <source>
        <dbReference type="ARBA" id="ARBA00009995"/>
    </source>
</evidence>
<feature type="region of interest" description="Disordered" evidence="4">
    <location>
        <begin position="203"/>
        <end position="230"/>
    </location>
</feature>
<gene>
    <name evidence="5" type="ORF">OLC1_LOCUS6176</name>
</gene>
<keyword evidence="3" id="KW-0808">Transferase</keyword>
<protein>
    <submittedName>
        <fullName evidence="5">OLC1v1031026C1</fullName>
    </submittedName>
</protein>
<dbReference type="SUPFAM" id="SSF53756">
    <property type="entry name" value="UDP-Glycosyltransferase/glycogen phosphorylase"/>
    <property type="match status" value="1"/>
</dbReference>
<sequence>MEVLGEILVVPFFGQGHLFPCIELCKRLASDHNCKATLIIPSNLSSSVPSSLRGLSLIEIVELPDAPASPPPETITPPLPQPDMIMGRPPGPNPFHKHHHKMGTGLEAYLSERCPEPTRDRPVCAVVDVMMSWSKEFFAKFGIQIVSFFTSGASSAAMQYASWKHHAAEEMKPGDIRRFPGLPQDMELSYSDVQREQPFRRHKHATNNPNNHPFGGPNAKFGRPEPSDRPRWLDEIEGSTGLLFNTCEGLELPFLNYVAAQINKPVYGPSLEEYEELANALEESSRPFIWVIQPNAGRSGPPPGLMAENSSFETKEKGYYPHGLKEKTGDRGLIIRGWAPQLLTLSHPSVGGFLSHCGWNSTVESMGKGVPILAWPIRGDQFQNAKLVVDHLRVGHSLWKHDDDPTQTVKKKSILHGIESLLDDKDVAKEAGELSQRFIIGFPSSSDAGLKSFVQTMAGN</sequence>
<keyword evidence="6" id="KW-1185">Reference proteome</keyword>
<dbReference type="InterPro" id="IPR002213">
    <property type="entry name" value="UDP_glucos_trans"/>
</dbReference>
<keyword evidence="2" id="KW-0328">Glycosyltransferase</keyword>
<dbReference type="PANTHER" id="PTHR48047">
    <property type="entry name" value="GLYCOSYLTRANSFERASE"/>
    <property type="match status" value="1"/>
</dbReference>
<dbReference type="GO" id="GO:0035251">
    <property type="term" value="F:UDP-glucosyltransferase activity"/>
    <property type="evidence" value="ECO:0007669"/>
    <property type="project" value="TreeGrafter"/>
</dbReference>
<evidence type="ECO:0000313" key="6">
    <source>
        <dbReference type="Proteomes" id="UP001161247"/>
    </source>
</evidence>
<comment type="similarity">
    <text evidence="1">Belongs to the UDP-glycosyltransferase family.</text>
</comment>
<dbReference type="CDD" id="cd03784">
    <property type="entry name" value="GT1_Gtf-like"/>
    <property type="match status" value="1"/>
</dbReference>
<dbReference type="EMBL" id="OX459119">
    <property type="protein sequence ID" value="CAI9095147.1"/>
    <property type="molecule type" value="Genomic_DNA"/>
</dbReference>
<dbReference type="FunFam" id="3.40.50.2000:FF:000060">
    <property type="entry name" value="Glycosyltransferase"/>
    <property type="match status" value="1"/>
</dbReference>